<dbReference type="RefSeq" id="WP_110393881.1">
    <property type="nucleotide sequence ID" value="NZ_JADIJL010000001.1"/>
</dbReference>
<dbReference type="Pfam" id="PF01590">
    <property type="entry name" value="GAF"/>
    <property type="match status" value="1"/>
</dbReference>
<accession>A0A2V3WBQ7</accession>
<dbReference type="InterPro" id="IPR041522">
    <property type="entry name" value="CdaR_GGDEF"/>
</dbReference>
<dbReference type="InterPro" id="IPR025736">
    <property type="entry name" value="PucR_C-HTH_dom"/>
</dbReference>
<dbReference type="PANTHER" id="PTHR33744:SF1">
    <property type="entry name" value="DNA-BINDING TRANSCRIPTIONAL ACTIVATOR ADER"/>
    <property type="match status" value="1"/>
</dbReference>
<dbReference type="InterPro" id="IPR003018">
    <property type="entry name" value="GAF"/>
</dbReference>
<dbReference type="AlphaFoldDB" id="A0A2V3WBQ7"/>
<proteinExistence type="inferred from homology"/>
<protein>
    <submittedName>
        <fullName evidence="3">GAF domain-containing protein</fullName>
    </submittedName>
</protein>
<dbReference type="Pfam" id="PF13556">
    <property type="entry name" value="HTH_30"/>
    <property type="match status" value="1"/>
</dbReference>
<dbReference type="InterPro" id="IPR042070">
    <property type="entry name" value="PucR_C-HTH_sf"/>
</dbReference>
<dbReference type="InterPro" id="IPR029016">
    <property type="entry name" value="GAF-like_dom_sf"/>
</dbReference>
<dbReference type="OrthoDB" id="143422at2"/>
<dbReference type="Gene3D" id="1.10.10.2840">
    <property type="entry name" value="PucR C-terminal helix-turn-helix domain"/>
    <property type="match status" value="1"/>
</dbReference>
<evidence type="ECO:0000313" key="4">
    <source>
        <dbReference type="Proteomes" id="UP000247978"/>
    </source>
</evidence>
<evidence type="ECO:0000256" key="1">
    <source>
        <dbReference type="ARBA" id="ARBA00006754"/>
    </source>
</evidence>
<name>A0A2V3WBQ7_9BACI</name>
<gene>
    <name evidence="3" type="ORF">DFR56_101552</name>
</gene>
<feature type="domain" description="GAF" evidence="2">
    <location>
        <begin position="35"/>
        <end position="194"/>
    </location>
</feature>
<keyword evidence="4" id="KW-1185">Reference proteome</keyword>
<evidence type="ECO:0000259" key="2">
    <source>
        <dbReference type="SMART" id="SM00065"/>
    </source>
</evidence>
<dbReference type="SMART" id="SM00065">
    <property type="entry name" value="GAF"/>
    <property type="match status" value="1"/>
</dbReference>
<dbReference type="Pfam" id="PF17853">
    <property type="entry name" value="GGDEF_2"/>
    <property type="match status" value="1"/>
</dbReference>
<comment type="similarity">
    <text evidence="1">Belongs to the CdaR family.</text>
</comment>
<organism evidence="3 4">
    <name type="scientific">Pseudogracilibacillus auburnensis</name>
    <dbReference type="NCBI Taxonomy" id="1494959"/>
    <lineage>
        <taxon>Bacteria</taxon>
        <taxon>Bacillati</taxon>
        <taxon>Bacillota</taxon>
        <taxon>Bacilli</taxon>
        <taxon>Bacillales</taxon>
        <taxon>Bacillaceae</taxon>
        <taxon>Pseudogracilibacillus</taxon>
    </lineage>
</organism>
<comment type="caution">
    <text evidence="3">The sequence shown here is derived from an EMBL/GenBank/DDBJ whole genome shotgun (WGS) entry which is preliminary data.</text>
</comment>
<dbReference type="Gene3D" id="3.30.450.40">
    <property type="match status" value="1"/>
</dbReference>
<evidence type="ECO:0000313" key="3">
    <source>
        <dbReference type="EMBL" id="PXW90638.1"/>
    </source>
</evidence>
<sequence length="550" mass="64476">MERQLRLLDKVVFLLDIHKAKKLLEINKILTQSLKIEKVLQNVIVAASELIEVSDVLIIYLYDEKTNTLRFAEGEGIHKEKLSKIAFSPGESISGKIFTEKKSKLFTSEQEIDAFMKNMTPENYRYYYEGVKKRKIKSAFCVPILNKDRCLGVVVVDNFNQNNVFTKEDIEVIEFVADQSAIAIDNSNMYQHLKEKNRLLKQSISIHNQFYQLIIEGRGIDHFISLLERIISSPVTFDANIYDQDEHTFPIVRGNDVLGHLKLTKPFQSFVEMDQIAIEQASLSIALELIKNNAIFEKEIHFREEVFNQLMEGISGRDLHHALQYVKWNEGSHVQCIILEGQDHPLWEIDRLIDKERFVQSIERITYTIGLHSLIFTKAFQLIMIIPTQSKHTLNKLIKQIQMHWKNDKHILFGIGRETTIQELSISYHEAVRSIGYAKMHHIQVVEYAMLGIERLLYEVDEDILDMFMNDKLHKLYTLDESYLETLRIFIKLNKNHKQTAEYLHIHANTLYYRLRKIEEVLQIDFNDEKDWIDLVVAFRLYVASNKKDD</sequence>
<reference evidence="3 4" key="1">
    <citation type="submission" date="2018-05" db="EMBL/GenBank/DDBJ databases">
        <title>Genomic Encyclopedia of Type Strains, Phase IV (KMG-IV): sequencing the most valuable type-strain genomes for metagenomic binning, comparative biology and taxonomic classification.</title>
        <authorList>
            <person name="Goeker M."/>
        </authorList>
    </citation>
    <scope>NUCLEOTIDE SEQUENCE [LARGE SCALE GENOMIC DNA]</scope>
    <source>
        <strain evidence="3 4">DSM 28556</strain>
    </source>
</reference>
<dbReference type="Proteomes" id="UP000247978">
    <property type="component" value="Unassembled WGS sequence"/>
</dbReference>
<dbReference type="EMBL" id="QJJQ01000001">
    <property type="protein sequence ID" value="PXW90638.1"/>
    <property type="molecule type" value="Genomic_DNA"/>
</dbReference>
<dbReference type="InterPro" id="IPR051448">
    <property type="entry name" value="CdaR-like_regulators"/>
</dbReference>
<dbReference type="SUPFAM" id="SSF55781">
    <property type="entry name" value="GAF domain-like"/>
    <property type="match status" value="1"/>
</dbReference>
<dbReference type="PANTHER" id="PTHR33744">
    <property type="entry name" value="CARBOHYDRATE DIACID REGULATOR"/>
    <property type="match status" value="1"/>
</dbReference>